<dbReference type="Proteomes" id="UP000071641">
    <property type="component" value="Unassembled WGS sequence"/>
</dbReference>
<evidence type="ECO:0000313" key="1">
    <source>
        <dbReference type="EMBL" id="CZF82068.1"/>
    </source>
</evidence>
<keyword evidence="2" id="KW-1185">Reference proteome</keyword>
<protein>
    <recommendedName>
        <fullName evidence="3">Lipoprotein</fullName>
    </recommendedName>
</protein>
<dbReference type="OrthoDB" id="5906340at2"/>
<evidence type="ECO:0008006" key="3">
    <source>
        <dbReference type="Google" id="ProtNLM"/>
    </source>
</evidence>
<dbReference type="STRING" id="1796497.GCE9029_03009"/>
<dbReference type="PROSITE" id="PS51257">
    <property type="entry name" value="PROKAR_LIPOPROTEIN"/>
    <property type="match status" value="1"/>
</dbReference>
<proteinExistence type="predicted"/>
<accession>A0A128F5M7</accession>
<evidence type="ECO:0000313" key="2">
    <source>
        <dbReference type="Proteomes" id="UP000071641"/>
    </source>
</evidence>
<organism evidence="1 2">
    <name type="scientific">Grimontia celer</name>
    <dbReference type="NCBI Taxonomy" id="1796497"/>
    <lineage>
        <taxon>Bacteria</taxon>
        <taxon>Pseudomonadati</taxon>
        <taxon>Pseudomonadota</taxon>
        <taxon>Gammaproteobacteria</taxon>
        <taxon>Vibrionales</taxon>
        <taxon>Vibrionaceae</taxon>
        <taxon>Grimontia</taxon>
    </lineage>
</organism>
<reference evidence="2" key="1">
    <citation type="submission" date="2016-02" db="EMBL/GenBank/DDBJ databases">
        <authorList>
            <person name="Rodrigo-Torres Lidia"/>
            <person name="Arahal R.David."/>
        </authorList>
    </citation>
    <scope>NUCLEOTIDE SEQUENCE [LARGE SCALE GENOMIC DNA]</scope>
    <source>
        <strain evidence="2">CECT 9029</strain>
    </source>
</reference>
<gene>
    <name evidence="1" type="ORF">GCE9029_03009</name>
</gene>
<dbReference type="RefSeq" id="WP_062664297.1">
    <property type="nucleotide sequence ID" value="NZ_FIZX01000002.1"/>
</dbReference>
<dbReference type="EMBL" id="FIZX01000002">
    <property type="protein sequence ID" value="CZF82068.1"/>
    <property type="molecule type" value="Genomic_DNA"/>
</dbReference>
<sequence length="234" mass="24676">MKRNSVLTSIAAAMLLAGCGGGDSTATDSQSGTSNDGIYLDPTMLSVMLVDTTRDKYPVILANYDTSAILVADSAISSSNSLTTKGITAVEGANGTFVYDENIGTTINFANNSASLDIDIPGYSTTVTMEKTADSLQLADIVGTHTNMNDGSTWTVYEDGSFDVNGQCTIGGRLERKSSYFNITWADATQCWNSGFDGTYEYGAIMTVTKDGQSYIAGVIGRSDSMIWGSAPIN</sequence>
<dbReference type="AlphaFoldDB" id="A0A128F5M7"/>
<name>A0A128F5M7_9GAMM</name>